<feature type="transmembrane region" description="Helical" evidence="1">
    <location>
        <begin position="16"/>
        <end position="41"/>
    </location>
</feature>
<reference evidence="2 3" key="1">
    <citation type="journal article" date="2019" name="Int. J. Syst. Evol. Microbiol.">
        <title>The Global Catalogue of Microorganisms (GCM) 10K type strain sequencing project: providing services to taxonomists for standard genome sequencing and annotation.</title>
        <authorList>
            <consortium name="The Broad Institute Genomics Platform"/>
            <consortium name="The Broad Institute Genome Sequencing Center for Infectious Disease"/>
            <person name="Wu L."/>
            <person name="Ma J."/>
        </authorList>
    </citation>
    <scope>NUCLEOTIDE SEQUENCE [LARGE SCALE GENOMIC DNA]</scope>
    <source>
        <strain evidence="2 3">CGMCC 1.12859</strain>
    </source>
</reference>
<evidence type="ECO:0000256" key="1">
    <source>
        <dbReference type="SAM" id="Phobius"/>
    </source>
</evidence>
<dbReference type="AlphaFoldDB" id="A0ABD6BPQ8"/>
<keyword evidence="1" id="KW-0472">Membrane</keyword>
<keyword evidence="1" id="KW-0812">Transmembrane</keyword>
<name>A0ABD6BPQ8_9EURY</name>
<keyword evidence="1" id="KW-1133">Transmembrane helix</keyword>
<evidence type="ECO:0000313" key="2">
    <source>
        <dbReference type="EMBL" id="MFD1567134.1"/>
    </source>
</evidence>
<gene>
    <name evidence="2" type="ORF">ACFSAU_06485</name>
</gene>
<dbReference type="Proteomes" id="UP001597139">
    <property type="component" value="Unassembled WGS sequence"/>
</dbReference>
<sequence length="65" mass="7657">MITTHEARFWTWRRGVLLGVLLLAVGALLTPIQWYVAYVGLERETRRRRERRQQGRHLVDVGVPC</sequence>
<protein>
    <submittedName>
        <fullName evidence="2">Uncharacterized protein</fullName>
    </submittedName>
</protein>
<keyword evidence="3" id="KW-1185">Reference proteome</keyword>
<organism evidence="2 3">
    <name type="scientific">Halolamina litorea</name>
    <dbReference type="NCBI Taxonomy" id="1515593"/>
    <lineage>
        <taxon>Archaea</taxon>
        <taxon>Methanobacteriati</taxon>
        <taxon>Methanobacteriota</taxon>
        <taxon>Stenosarchaea group</taxon>
        <taxon>Halobacteria</taxon>
        <taxon>Halobacteriales</taxon>
        <taxon>Haloferacaceae</taxon>
    </lineage>
</organism>
<evidence type="ECO:0000313" key="3">
    <source>
        <dbReference type="Proteomes" id="UP001597139"/>
    </source>
</evidence>
<accession>A0ABD6BPQ8</accession>
<dbReference type="RefSeq" id="WP_267646431.1">
    <property type="nucleotide sequence ID" value="NZ_JANHGR010000001.1"/>
</dbReference>
<proteinExistence type="predicted"/>
<comment type="caution">
    <text evidence="2">The sequence shown here is derived from an EMBL/GenBank/DDBJ whole genome shotgun (WGS) entry which is preliminary data.</text>
</comment>
<dbReference type="EMBL" id="JBHUCZ010000002">
    <property type="protein sequence ID" value="MFD1567134.1"/>
    <property type="molecule type" value="Genomic_DNA"/>
</dbReference>